<dbReference type="GO" id="GO:0055085">
    <property type="term" value="P:transmembrane transport"/>
    <property type="evidence" value="ECO:0007669"/>
    <property type="project" value="InterPro"/>
</dbReference>
<sequence length="272" mass="29806">MFNNKQTSRLLSSPYIAWAVIFIVVPLAMIFFYGLTDESGAFTFANVAAIGRAENLKSLGLALVLAFISTIICFLLAYPLAMILARNKISSQGIITTLFILPMWMNFLLRTMAWMTLLENKGVINGLLSLVGLPNINIINTSSAIVIGMVYNFLPFMILPLYNSLARIDDSVINAARDLGANAVQTFFKITLPLTIPGILSGITMVFIPALTTFAISTMLGGSKILLIGNVIEQEFTLSYDWNMGAGLSLVLMLFIIVNMVITMMTDKSSYN</sequence>
<feature type="transmembrane region" description="Helical" evidence="8">
    <location>
        <begin position="242"/>
        <end position="262"/>
    </location>
</feature>
<feature type="transmembrane region" description="Helical" evidence="8">
    <location>
        <begin position="59"/>
        <end position="81"/>
    </location>
</feature>
<dbReference type="OrthoDB" id="9807047at2"/>
<dbReference type="InterPro" id="IPR035906">
    <property type="entry name" value="MetI-like_sf"/>
</dbReference>
<feature type="transmembrane region" description="Helical" evidence="8">
    <location>
        <begin position="93"/>
        <end position="118"/>
    </location>
</feature>
<accession>A0A1H9LTS2</accession>
<dbReference type="Proteomes" id="UP000182584">
    <property type="component" value="Unassembled WGS sequence"/>
</dbReference>
<evidence type="ECO:0000256" key="4">
    <source>
        <dbReference type="ARBA" id="ARBA00022475"/>
    </source>
</evidence>
<evidence type="ECO:0000313" key="10">
    <source>
        <dbReference type="EMBL" id="SER14922.1"/>
    </source>
</evidence>
<evidence type="ECO:0000256" key="1">
    <source>
        <dbReference type="ARBA" id="ARBA00004651"/>
    </source>
</evidence>
<dbReference type="Gene3D" id="1.10.3720.10">
    <property type="entry name" value="MetI-like"/>
    <property type="match status" value="1"/>
</dbReference>
<dbReference type="PANTHER" id="PTHR42929:SF1">
    <property type="entry name" value="INNER MEMBRANE ABC TRANSPORTER PERMEASE PROTEIN YDCU-RELATED"/>
    <property type="match status" value="1"/>
</dbReference>
<dbReference type="EMBL" id="FOGJ01000002">
    <property type="protein sequence ID" value="SER14922.1"/>
    <property type="molecule type" value="Genomic_DNA"/>
</dbReference>
<evidence type="ECO:0000259" key="9">
    <source>
        <dbReference type="PROSITE" id="PS50928"/>
    </source>
</evidence>
<dbReference type="CDD" id="cd06261">
    <property type="entry name" value="TM_PBP2"/>
    <property type="match status" value="1"/>
</dbReference>
<protein>
    <submittedName>
        <fullName evidence="10">Spermidine/putrescine transport system permease protein</fullName>
    </submittedName>
</protein>
<evidence type="ECO:0000256" key="7">
    <source>
        <dbReference type="ARBA" id="ARBA00023136"/>
    </source>
</evidence>
<evidence type="ECO:0000256" key="2">
    <source>
        <dbReference type="ARBA" id="ARBA00007069"/>
    </source>
</evidence>
<evidence type="ECO:0000256" key="6">
    <source>
        <dbReference type="ARBA" id="ARBA00022989"/>
    </source>
</evidence>
<dbReference type="Pfam" id="PF00528">
    <property type="entry name" value="BPD_transp_1"/>
    <property type="match status" value="1"/>
</dbReference>
<proteinExistence type="inferred from homology"/>
<comment type="subcellular location">
    <subcellularLocation>
        <location evidence="1 8">Cell membrane</location>
        <topology evidence="1 8">Multi-pass membrane protein</topology>
    </subcellularLocation>
</comment>
<organism evidence="10 11">
    <name type="scientific">Butyrivibrio fibrisolvens</name>
    <dbReference type="NCBI Taxonomy" id="831"/>
    <lineage>
        <taxon>Bacteria</taxon>
        <taxon>Bacillati</taxon>
        <taxon>Bacillota</taxon>
        <taxon>Clostridia</taxon>
        <taxon>Lachnospirales</taxon>
        <taxon>Lachnospiraceae</taxon>
        <taxon>Butyrivibrio</taxon>
    </lineage>
</organism>
<comment type="similarity">
    <text evidence="2">Belongs to the binding-protein-dependent transport system permease family. CysTW subfamily.</text>
</comment>
<feature type="domain" description="ABC transmembrane type-1" evidence="9">
    <location>
        <begin position="59"/>
        <end position="263"/>
    </location>
</feature>
<reference evidence="10 11" key="1">
    <citation type="submission" date="2016-10" db="EMBL/GenBank/DDBJ databases">
        <authorList>
            <person name="de Groot N.N."/>
        </authorList>
    </citation>
    <scope>NUCLEOTIDE SEQUENCE [LARGE SCALE GENOMIC DNA]</scope>
    <source>
        <strain evidence="10 11">AR40</strain>
    </source>
</reference>
<gene>
    <name evidence="10" type="ORF">SAMN04487884_102191</name>
</gene>
<feature type="transmembrane region" description="Helical" evidence="8">
    <location>
        <begin position="15"/>
        <end position="35"/>
    </location>
</feature>
<evidence type="ECO:0000256" key="5">
    <source>
        <dbReference type="ARBA" id="ARBA00022692"/>
    </source>
</evidence>
<evidence type="ECO:0000256" key="8">
    <source>
        <dbReference type="RuleBase" id="RU363032"/>
    </source>
</evidence>
<evidence type="ECO:0000256" key="3">
    <source>
        <dbReference type="ARBA" id="ARBA00022448"/>
    </source>
</evidence>
<dbReference type="PANTHER" id="PTHR42929">
    <property type="entry name" value="INNER MEMBRANE ABC TRANSPORTER PERMEASE PROTEIN YDCU-RELATED-RELATED"/>
    <property type="match status" value="1"/>
</dbReference>
<dbReference type="SUPFAM" id="SSF161098">
    <property type="entry name" value="MetI-like"/>
    <property type="match status" value="1"/>
</dbReference>
<keyword evidence="3 8" id="KW-0813">Transport</keyword>
<dbReference type="RefSeq" id="WP_022754662.1">
    <property type="nucleotide sequence ID" value="NZ_CP065800.1"/>
</dbReference>
<keyword evidence="5 8" id="KW-0812">Transmembrane</keyword>
<evidence type="ECO:0000313" key="11">
    <source>
        <dbReference type="Proteomes" id="UP000182584"/>
    </source>
</evidence>
<dbReference type="PROSITE" id="PS50928">
    <property type="entry name" value="ABC_TM1"/>
    <property type="match status" value="1"/>
</dbReference>
<keyword evidence="7 8" id="KW-0472">Membrane</keyword>
<feature type="transmembrane region" description="Helical" evidence="8">
    <location>
        <begin position="138"/>
        <end position="162"/>
    </location>
</feature>
<dbReference type="AlphaFoldDB" id="A0A1H9LTS2"/>
<dbReference type="InterPro" id="IPR000515">
    <property type="entry name" value="MetI-like"/>
</dbReference>
<name>A0A1H9LTS2_BUTFI</name>
<dbReference type="eggNOG" id="COG1176">
    <property type="taxonomic scope" value="Bacteria"/>
</dbReference>
<dbReference type="GO" id="GO:0005886">
    <property type="term" value="C:plasma membrane"/>
    <property type="evidence" value="ECO:0007669"/>
    <property type="project" value="UniProtKB-SubCell"/>
</dbReference>
<keyword evidence="4" id="KW-1003">Cell membrane</keyword>
<keyword evidence="6 8" id="KW-1133">Transmembrane helix</keyword>